<evidence type="ECO:0000259" key="1">
    <source>
        <dbReference type="PROSITE" id="PS50053"/>
    </source>
</evidence>
<organism evidence="2 3">
    <name type="scientific">Durusdinium trenchii</name>
    <dbReference type="NCBI Taxonomy" id="1381693"/>
    <lineage>
        <taxon>Eukaryota</taxon>
        <taxon>Sar</taxon>
        <taxon>Alveolata</taxon>
        <taxon>Dinophyceae</taxon>
        <taxon>Suessiales</taxon>
        <taxon>Symbiodiniaceae</taxon>
        <taxon>Durusdinium</taxon>
    </lineage>
</organism>
<dbReference type="Proteomes" id="UP001642464">
    <property type="component" value="Unassembled WGS sequence"/>
</dbReference>
<protein>
    <submittedName>
        <fullName evidence="2">Surface protein bspA-like (TvBspA-like-625)</fullName>
    </submittedName>
</protein>
<dbReference type="Gene3D" id="3.80.10.10">
    <property type="entry name" value="Ribonuclease Inhibitor"/>
    <property type="match status" value="1"/>
</dbReference>
<proteinExistence type="predicted"/>
<dbReference type="InterPro" id="IPR026906">
    <property type="entry name" value="LRR_5"/>
</dbReference>
<keyword evidence="3" id="KW-1185">Reference proteome</keyword>
<evidence type="ECO:0000313" key="3">
    <source>
        <dbReference type="Proteomes" id="UP001642464"/>
    </source>
</evidence>
<dbReference type="EMBL" id="CAXAMM010040818">
    <property type="protein sequence ID" value="CAK9095656.1"/>
    <property type="molecule type" value="Genomic_DNA"/>
</dbReference>
<accession>A0ABP0R500</accession>
<evidence type="ECO:0000313" key="2">
    <source>
        <dbReference type="EMBL" id="CAK9095656.1"/>
    </source>
</evidence>
<dbReference type="Pfam" id="PF13306">
    <property type="entry name" value="LRR_5"/>
    <property type="match status" value="1"/>
</dbReference>
<dbReference type="InterPro" id="IPR053139">
    <property type="entry name" value="Surface_bspA-like"/>
</dbReference>
<dbReference type="Gene3D" id="3.10.20.90">
    <property type="entry name" value="Phosphatidylinositol 3-kinase Catalytic Subunit, Chain A, domain 1"/>
    <property type="match status" value="1"/>
</dbReference>
<sequence length="277" mass="30397">MAMEVSFRQLNGEAIILEVMPDMTGQELKEQIKERQHWDDELTRKTTRVDIVVGASRILKNDETAAGAGLSPESEATVILRQNTVTCSDKREFVRCVPELAFESSSFRAQLAQYLDSDDDEDGVVDYNFDHLDLESLFVVQITNGATAIVQNAFRCCTLLASVNIPNSVTEIGNDAFAKCSSLATVTIPDSVTEIGEAAFAGCSSLASVTIPDSVTEIGEAAFAGCNALTLVLPITRIRLGKEAFSGCQRILAKECECQTCEYMWFLNGWVCPKQRW</sequence>
<dbReference type="InterPro" id="IPR032675">
    <property type="entry name" value="LRR_dom_sf"/>
</dbReference>
<dbReference type="PANTHER" id="PTHR45661:SF3">
    <property type="entry name" value="IG-LIKE DOMAIN-CONTAINING PROTEIN"/>
    <property type="match status" value="1"/>
</dbReference>
<dbReference type="CDD" id="cd17039">
    <property type="entry name" value="Ubl_ubiquitin_like"/>
    <property type="match status" value="1"/>
</dbReference>
<dbReference type="InterPro" id="IPR029071">
    <property type="entry name" value="Ubiquitin-like_domsf"/>
</dbReference>
<dbReference type="SUPFAM" id="SSF54236">
    <property type="entry name" value="Ubiquitin-like"/>
    <property type="match status" value="1"/>
</dbReference>
<dbReference type="SUPFAM" id="SSF52058">
    <property type="entry name" value="L domain-like"/>
    <property type="match status" value="1"/>
</dbReference>
<dbReference type="InterPro" id="IPR000626">
    <property type="entry name" value="Ubiquitin-like_dom"/>
</dbReference>
<feature type="domain" description="Ubiquitin-like" evidence="1">
    <location>
        <begin position="3"/>
        <end position="82"/>
    </location>
</feature>
<dbReference type="PANTHER" id="PTHR45661">
    <property type="entry name" value="SURFACE ANTIGEN"/>
    <property type="match status" value="1"/>
</dbReference>
<name>A0ABP0R500_9DINO</name>
<comment type="caution">
    <text evidence="2">The sequence shown here is derived from an EMBL/GenBank/DDBJ whole genome shotgun (WGS) entry which is preliminary data.</text>
</comment>
<gene>
    <name evidence="2" type="ORF">SCF082_LOCUS44929</name>
</gene>
<dbReference type="PROSITE" id="PS50053">
    <property type="entry name" value="UBIQUITIN_2"/>
    <property type="match status" value="1"/>
</dbReference>
<reference evidence="2 3" key="1">
    <citation type="submission" date="2024-02" db="EMBL/GenBank/DDBJ databases">
        <authorList>
            <person name="Chen Y."/>
            <person name="Shah S."/>
            <person name="Dougan E. K."/>
            <person name="Thang M."/>
            <person name="Chan C."/>
        </authorList>
    </citation>
    <scope>NUCLEOTIDE SEQUENCE [LARGE SCALE GENOMIC DNA]</scope>
</reference>